<gene>
    <name evidence="1" type="ORF">L248_0807</name>
</gene>
<organism evidence="1 2">
    <name type="scientific">Schleiferilactobacillus shenzhenensis LY-73</name>
    <dbReference type="NCBI Taxonomy" id="1231336"/>
    <lineage>
        <taxon>Bacteria</taxon>
        <taxon>Bacillati</taxon>
        <taxon>Bacillota</taxon>
        <taxon>Bacilli</taxon>
        <taxon>Lactobacillales</taxon>
        <taxon>Lactobacillaceae</taxon>
        <taxon>Schleiferilactobacillus</taxon>
    </lineage>
</organism>
<accession>U4TRU5</accession>
<name>U4TRU5_9LACO</name>
<dbReference type="STRING" id="1231336.L248_0807"/>
<proteinExistence type="predicted"/>
<keyword evidence="2" id="KW-1185">Reference proteome</keyword>
<dbReference type="Proteomes" id="UP000030647">
    <property type="component" value="Unassembled WGS sequence"/>
</dbReference>
<dbReference type="AlphaFoldDB" id="U4TRU5"/>
<evidence type="ECO:0000313" key="1">
    <source>
        <dbReference type="EMBL" id="ERL64623.1"/>
    </source>
</evidence>
<dbReference type="HOGENOM" id="CLU_3185255_0_0_9"/>
<protein>
    <submittedName>
        <fullName evidence="1">Uncharacterized protein</fullName>
    </submittedName>
</protein>
<dbReference type="EMBL" id="KI271595">
    <property type="protein sequence ID" value="ERL64623.1"/>
    <property type="molecule type" value="Genomic_DNA"/>
</dbReference>
<evidence type="ECO:0000313" key="2">
    <source>
        <dbReference type="Proteomes" id="UP000030647"/>
    </source>
</evidence>
<reference evidence="2" key="1">
    <citation type="journal article" date="2013" name="Genome Announc.">
        <title>Whole-Genome Sequencing of Lactobacillus shenzhenensis Strain LY-73T.</title>
        <authorList>
            <person name="Lin Z."/>
            <person name="Liu Z."/>
            <person name="Yang R."/>
            <person name="Zou Y."/>
            <person name="Wan D."/>
            <person name="Chen J."/>
            <person name="Guo M."/>
            <person name="Zhao J."/>
            <person name="Fang C."/>
            <person name="Yang R."/>
            <person name="Liu F."/>
        </authorList>
    </citation>
    <scope>NUCLEOTIDE SEQUENCE [LARGE SCALE GENOMIC DNA]</scope>
    <source>
        <strain evidence="2">LY-73</strain>
    </source>
</reference>
<sequence length="46" mass="5174">MGSSNRHGNDSLSEMINTTYGILPGSQYQDVVCYKFTHPAVHWEDS</sequence>